<comment type="caution">
    <text evidence="1">The sequence shown here is derived from an EMBL/GenBank/DDBJ whole genome shotgun (WGS) entry which is preliminary data.</text>
</comment>
<dbReference type="Proteomes" id="UP000784294">
    <property type="component" value="Unassembled WGS sequence"/>
</dbReference>
<dbReference type="PANTHER" id="PTHR13371:SF0">
    <property type="entry name" value="CENTROSOMAL PROTEIN OF 104 KDA"/>
    <property type="match status" value="1"/>
</dbReference>
<evidence type="ECO:0000313" key="1">
    <source>
        <dbReference type="EMBL" id="VEL36872.1"/>
    </source>
</evidence>
<organism evidence="1 2">
    <name type="scientific">Protopolystoma xenopodis</name>
    <dbReference type="NCBI Taxonomy" id="117903"/>
    <lineage>
        <taxon>Eukaryota</taxon>
        <taxon>Metazoa</taxon>
        <taxon>Spiralia</taxon>
        <taxon>Lophotrochozoa</taxon>
        <taxon>Platyhelminthes</taxon>
        <taxon>Monogenea</taxon>
        <taxon>Polyopisthocotylea</taxon>
        <taxon>Polystomatidea</taxon>
        <taxon>Polystomatidae</taxon>
        <taxon>Protopolystoma</taxon>
    </lineage>
</organism>
<dbReference type="AlphaFoldDB" id="A0A3S5B8G1"/>
<gene>
    <name evidence="1" type="ORF">PXEA_LOCUS30312</name>
</gene>
<name>A0A3S5B8G1_9PLAT</name>
<dbReference type="Pfam" id="PF21040">
    <property type="entry name" value="CEP104-like_TOG"/>
    <property type="match status" value="1"/>
</dbReference>
<dbReference type="OrthoDB" id="66599at2759"/>
<dbReference type="InterPro" id="IPR052607">
    <property type="entry name" value="CEP104-like"/>
</dbReference>
<accession>A0A3S5B8G1</accession>
<proteinExistence type="predicted"/>
<dbReference type="EMBL" id="CAAALY010253418">
    <property type="protein sequence ID" value="VEL36872.1"/>
    <property type="molecule type" value="Genomic_DNA"/>
</dbReference>
<reference evidence="1" key="1">
    <citation type="submission" date="2018-11" db="EMBL/GenBank/DDBJ databases">
        <authorList>
            <consortium name="Pathogen Informatics"/>
        </authorList>
    </citation>
    <scope>NUCLEOTIDE SEQUENCE</scope>
</reference>
<protein>
    <recommendedName>
        <fullName evidence="3">Mon2 C-terminal domain-containing protein</fullName>
    </recommendedName>
</protein>
<evidence type="ECO:0008006" key="3">
    <source>
        <dbReference type="Google" id="ProtNLM"/>
    </source>
</evidence>
<keyword evidence="2" id="KW-1185">Reference proteome</keyword>
<dbReference type="PANTHER" id="PTHR13371">
    <property type="entry name" value="GLYCINE-, GLUTAMATE-, THIENYLCYCLOHEXYLPIPERIDINE-BINDING PROTEIN"/>
    <property type="match status" value="1"/>
</dbReference>
<evidence type="ECO:0000313" key="2">
    <source>
        <dbReference type="Proteomes" id="UP000784294"/>
    </source>
</evidence>
<dbReference type="GO" id="GO:0005929">
    <property type="term" value="C:cilium"/>
    <property type="evidence" value="ECO:0007669"/>
    <property type="project" value="TreeGrafter"/>
</dbReference>
<sequence>MAVFRLAIRLIQSLVVDFAVRHSLHRADLVHCLEKLTSVILQRTGDSSARVRGTAKSHLLDMAQWPQIRSLSNFWHDLLRPFEPTTLDRLALSRIELVIRLFAEHRRQLATVPVTSATSVFPPGFTIPTLAAFAAQAIKHRAGEPTDFTRVQSQYAFYYNRYLLMSVTSLCWLVYCGFTEQDA</sequence>